<feature type="transmembrane region" description="Helical" evidence="11">
    <location>
        <begin position="248"/>
        <end position="268"/>
    </location>
</feature>
<keyword evidence="2" id="KW-0813">Transport</keyword>
<keyword evidence="8" id="KW-0868">Chloride</keyword>
<feature type="transmembrane region" description="Helical" evidence="11">
    <location>
        <begin position="209"/>
        <end position="228"/>
    </location>
</feature>
<proteinExistence type="predicted"/>
<organism evidence="12 13">
    <name type="scientific">Acidicapsa dinghuensis</name>
    <dbReference type="NCBI Taxonomy" id="2218256"/>
    <lineage>
        <taxon>Bacteria</taxon>
        <taxon>Pseudomonadati</taxon>
        <taxon>Acidobacteriota</taxon>
        <taxon>Terriglobia</taxon>
        <taxon>Terriglobales</taxon>
        <taxon>Acidobacteriaceae</taxon>
        <taxon>Acidicapsa</taxon>
    </lineage>
</organism>
<keyword evidence="4 11" id="KW-1133">Transmembrane helix</keyword>
<evidence type="ECO:0000256" key="1">
    <source>
        <dbReference type="ARBA" id="ARBA00004141"/>
    </source>
</evidence>
<dbReference type="InterPro" id="IPR014743">
    <property type="entry name" value="Cl-channel_core"/>
</dbReference>
<accession>A0ABW1EKD8</accession>
<evidence type="ECO:0000313" key="13">
    <source>
        <dbReference type="Proteomes" id="UP001596091"/>
    </source>
</evidence>
<evidence type="ECO:0000256" key="9">
    <source>
        <dbReference type="ARBA" id="ARBA00023303"/>
    </source>
</evidence>
<evidence type="ECO:0000256" key="11">
    <source>
        <dbReference type="SAM" id="Phobius"/>
    </source>
</evidence>
<keyword evidence="5" id="KW-0406">Ion transport</keyword>
<dbReference type="RefSeq" id="WP_263332598.1">
    <property type="nucleotide sequence ID" value="NZ_JAGSYH010000001.1"/>
</dbReference>
<dbReference type="SUPFAM" id="SSF81340">
    <property type="entry name" value="Clc chloride channel"/>
    <property type="match status" value="1"/>
</dbReference>
<dbReference type="InterPro" id="IPR001807">
    <property type="entry name" value="ClC"/>
</dbReference>
<evidence type="ECO:0000256" key="10">
    <source>
        <dbReference type="SAM" id="MobiDB-lite"/>
    </source>
</evidence>
<dbReference type="CDD" id="cd00400">
    <property type="entry name" value="Voltage_gated_ClC"/>
    <property type="match status" value="1"/>
</dbReference>
<sequence>MAQSTDGISSGQPAETISSKTSPGLPAFQQPVSRERYLFLVLPIFIGILSGLLVVCFRISIEWLRLALIGKYMRPGDWHLIAVPGAVGLLVAILVQYAFPAARGSGINQTKAAMYVHNGYISMRTMFGKLIGTALAIGAGFSLGPEDPSLQVGAAISSTVSRQFRLSPEKLRLFAPVGAAAGLAAAFNAPITALLFVIEEVVGNWNASVLGSIVLAAISGDAVSRWFFGDAPLFRVPNLEMRDPRELLAYATLGIAGGIAALIFSGTMRQLRPRLARLPAWTHIIQPPLAGLAIGLIGYLGFPQVMGVGYESINQAINGNFGWKLLFILAALKMLATTLGFVSGTPGGMFAPTLFVGAMLGTAIGNLQEIWLPHLAGPIGSYTLAGMGVLFAAFLRAPLTSVFMVLEVSGNYSIVAPVILANTIAYLIARKFDPVPIFEAFTRQDGLDLPSMEEIREEERLHIEDALHAPAGFSRTQPDIPVLPPTRPLREALCEAEASPDDRGLIIVHFPDGNGYSLGIEELQQLGAASSPETAIGDLLPERRLPLLYPDMPLDTTLHFFSKWPALLIRNRAVPTAIEGVLTKEQVLDRYHDA</sequence>
<dbReference type="PANTHER" id="PTHR43427">
    <property type="entry name" value="CHLORIDE CHANNEL PROTEIN CLC-E"/>
    <property type="match status" value="1"/>
</dbReference>
<feature type="transmembrane region" description="Helical" evidence="11">
    <location>
        <begin position="120"/>
        <end position="141"/>
    </location>
</feature>
<dbReference type="PANTHER" id="PTHR43427:SF6">
    <property type="entry name" value="CHLORIDE CHANNEL PROTEIN CLC-E"/>
    <property type="match status" value="1"/>
</dbReference>
<feature type="transmembrane region" description="Helical" evidence="11">
    <location>
        <begin position="379"/>
        <end position="399"/>
    </location>
</feature>
<keyword evidence="7" id="KW-0869">Chloride channel</keyword>
<name>A0ABW1EKD8_9BACT</name>
<evidence type="ECO:0000256" key="7">
    <source>
        <dbReference type="ARBA" id="ARBA00023173"/>
    </source>
</evidence>
<feature type="transmembrane region" description="Helical" evidence="11">
    <location>
        <begin position="81"/>
        <end position="99"/>
    </location>
</feature>
<dbReference type="Pfam" id="PF00654">
    <property type="entry name" value="Voltage_CLC"/>
    <property type="match status" value="1"/>
</dbReference>
<feature type="compositionally biased region" description="Polar residues" evidence="10">
    <location>
        <begin position="1"/>
        <end position="22"/>
    </location>
</feature>
<feature type="transmembrane region" description="Helical" evidence="11">
    <location>
        <begin position="349"/>
        <end position="367"/>
    </location>
</feature>
<feature type="transmembrane region" description="Helical" evidence="11">
    <location>
        <begin position="321"/>
        <end position="342"/>
    </location>
</feature>
<dbReference type="EMBL" id="JBHSPH010000010">
    <property type="protein sequence ID" value="MFC5864761.1"/>
    <property type="molecule type" value="Genomic_DNA"/>
</dbReference>
<keyword evidence="9" id="KW-0407">Ion channel</keyword>
<feature type="transmembrane region" description="Helical" evidence="11">
    <location>
        <begin position="411"/>
        <end position="429"/>
    </location>
</feature>
<gene>
    <name evidence="12" type="ORF">ACFPT7_20805</name>
</gene>
<comment type="caution">
    <text evidence="12">The sequence shown here is derived from an EMBL/GenBank/DDBJ whole genome shotgun (WGS) entry which is preliminary data.</text>
</comment>
<dbReference type="Proteomes" id="UP001596091">
    <property type="component" value="Unassembled WGS sequence"/>
</dbReference>
<evidence type="ECO:0000256" key="5">
    <source>
        <dbReference type="ARBA" id="ARBA00023065"/>
    </source>
</evidence>
<dbReference type="InterPro" id="IPR050368">
    <property type="entry name" value="ClC-type_chloride_channel"/>
</dbReference>
<dbReference type="PRINTS" id="PR00762">
    <property type="entry name" value="CLCHANNEL"/>
</dbReference>
<feature type="transmembrane region" description="Helical" evidence="11">
    <location>
        <begin position="280"/>
        <end position="301"/>
    </location>
</feature>
<evidence type="ECO:0000256" key="3">
    <source>
        <dbReference type="ARBA" id="ARBA00022692"/>
    </source>
</evidence>
<keyword evidence="13" id="KW-1185">Reference proteome</keyword>
<comment type="subcellular location">
    <subcellularLocation>
        <location evidence="1">Membrane</location>
        <topology evidence="1">Multi-pass membrane protein</topology>
    </subcellularLocation>
</comment>
<feature type="transmembrane region" description="Helical" evidence="11">
    <location>
        <begin position="173"/>
        <end position="197"/>
    </location>
</feature>
<evidence type="ECO:0000256" key="6">
    <source>
        <dbReference type="ARBA" id="ARBA00023136"/>
    </source>
</evidence>
<keyword evidence="6 11" id="KW-0472">Membrane</keyword>
<evidence type="ECO:0000256" key="2">
    <source>
        <dbReference type="ARBA" id="ARBA00022448"/>
    </source>
</evidence>
<dbReference type="Gene3D" id="1.10.3080.10">
    <property type="entry name" value="Clc chloride channel"/>
    <property type="match status" value="1"/>
</dbReference>
<feature type="transmembrane region" description="Helical" evidence="11">
    <location>
        <begin position="37"/>
        <end position="61"/>
    </location>
</feature>
<feature type="region of interest" description="Disordered" evidence="10">
    <location>
        <begin position="1"/>
        <end position="23"/>
    </location>
</feature>
<evidence type="ECO:0000256" key="8">
    <source>
        <dbReference type="ARBA" id="ARBA00023214"/>
    </source>
</evidence>
<protein>
    <submittedName>
        <fullName evidence="12">Chloride channel protein</fullName>
    </submittedName>
</protein>
<evidence type="ECO:0000256" key="4">
    <source>
        <dbReference type="ARBA" id="ARBA00022989"/>
    </source>
</evidence>
<reference evidence="13" key="1">
    <citation type="journal article" date="2019" name="Int. J. Syst. Evol. Microbiol.">
        <title>The Global Catalogue of Microorganisms (GCM) 10K type strain sequencing project: providing services to taxonomists for standard genome sequencing and annotation.</title>
        <authorList>
            <consortium name="The Broad Institute Genomics Platform"/>
            <consortium name="The Broad Institute Genome Sequencing Center for Infectious Disease"/>
            <person name="Wu L."/>
            <person name="Ma J."/>
        </authorList>
    </citation>
    <scope>NUCLEOTIDE SEQUENCE [LARGE SCALE GENOMIC DNA]</scope>
    <source>
        <strain evidence="13">JCM 4087</strain>
    </source>
</reference>
<evidence type="ECO:0000313" key="12">
    <source>
        <dbReference type="EMBL" id="MFC5864761.1"/>
    </source>
</evidence>
<keyword evidence="3 11" id="KW-0812">Transmembrane</keyword>